<evidence type="ECO:0000313" key="4">
    <source>
        <dbReference type="Proteomes" id="UP001052655"/>
    </source>
</evidence>
<dbReference type="InterPro" id="IPR013830">
    <property type="entry name" value="SGNH_hydro"/>
</dbReference>
<comment type="caution">
    <text evidence="3">The sequence shown here is derived from an EMBL/GenBank/DDBJ whole genome shotgun (WGS) entry which is preliminary data.</text>
</comment>
<dbReference type="InterPro" id="IPR006311">
    <property type="entry name" value="TAT_signal"/>
</dbReference>
<feature type="domain" description="SGNH hydrolase-type esterase" evidence="2">
    <location>
        <begin position="234"/>
        <end position="409"/>
    </location>
</feature>
<organism evidence="3 4">
    <name type="scientific">Streptomyces daghestanicus</name>
    <dbReference type="NCBI Taxonomy" id="66885"/>
    <lineage>
        <taxon>Bacteria</taxon>
        <taxon>Bacillati</taxon>
        <taxon>Actinomycetota</taxon>
        <taxon>Actinomycetes</taxon>
        <taxon>Kitasatosporales</taxon>
        <taxon>Streptomycetaceae</taxon>
        <taxon>Streptomyces</taxon>
    </lineage>
</organism>
<sequence>MRRRCMLLAAGAAGAAALAGPLAGGAAAASPSGPLVDHRTVTALNGAQHVDLSSWAGAVAPLTTGTILATFRTTSHNAAMTLISASDPAVPSSDLTLALQGGALQFSVRQQGGVLVDFTTRTRYDDGRQHTVAVTVDSTGTRLHAGGRAVFDTAERPFFGSVSGLTALTLGANLDSDHRTGEWFFTGTIERAAVWNRVLDPAELVEQCPLPVVADHGRISTILNSDTPATWVFTGDSITHGALHTNGWRSYPEHWTERVRWELGKPENRDFVVDSGVSGATSADLVSFFDERVTAFSPKVVSIMIGTNDIAASGLGLEQYRANLVSLVRSVRALPGSPLPVLQAPNPVDPARWPGRTGLSAYARVMGEVAARQEAVFVDHHDDWLTGNGGQVPLSLLDDGPHPNERGHHRIALKMIRDLQIFDTGSRVCALSIP</sequence>
<dbReference type="Pfam" id="PF13385">
    <property type="entry name" value="Laminin_G_3"/>
    <property type="match status" value="1"/>
</dbReference>
<keyword evidence="1" id="KW-0732">Signal</keyword>
<dbReference type="PANTHER" id="PTHR30383">
    <property type="entry name" value="THIOESTERASE 1/PROTEASE 1/LYSOPHOSPHOLIPASE L1"/>
    <property type="match status" value="1"/>
</dbReference>
<proteinExistence type="predicted"/>
<reference evidence="3" key="1">
    <citation type="submission" date="2024-05" db="EMBL/GenBank/DDBJ databases">
        <title>Whole genome shotgun sequence of Streptomyces daghestanicus NBRC 12762.</title>
        <authorList>
            <person name="Komaki H."/>
            <person name="Tamura T."/>
        </authorList>
    </citation>
    <scope>NUCLEOTIDE SEQUENCE</scope>
    <source>
        <strain evidence="3">NBRC 12762</strain>
    </source>
</reference>
<dbReference type="EMBL" id="BNDX01000008">
    <property type="protein sequence ID" value="GHI30451.1"/>
    <property type="molecule type" value="Genomic_DNA"/>
</dbReference>
<dbReference type="PANTHER" id="PTHR30383:SF5">
    <property type="entry name" value="SGNH HYDROLASE-TYPE ESTERASE DOMAIN-CONTAINING PROTEIN"/>
    <property type="match status" value="1"/>
</dbReference>
<dbReference type="SUPFAM" id="SSF49899">
    <property type="entry name" value="Concanavalin A-like lectins/glucanases"/>
    <property type="match status" value="1"/>
</dbReference>
<gene>
    <name evidence="3" type="ORF">Sdagh_21810</name>
</gene>
<feature type="signal peptide" evidence="1">
    <location>
        <begin position="1"/>
        <end position="28"/>
    </location>
</feature>
<evidence type="ECO:0000313" key="3">
    <source>
        <dbReference type="EMBL" id="GHI30451.1"/>
    </source>
</evidence>
<dbReference type="RefSeq" id="WP_226535013.1">
    <property type="nucleotide sequence ID" value="NZ_BMTC01000035.1"/>
</dbReference>
<dbReference type="InterPro" id="IPR051532">
    <property type="entry name" value="Ester_Hydrolysis_Enzymes"/>
</dbReference>
<dbReference type="Proteomes" id="UP001052655">
    <property type="component" value="Unassembled WGS sequence"/>
</dbReference>
<keyword evidence="4" id="KW-1185">Reference proteome</keyword>
<dbReference type="PROSITE" id="PS51318">
    <property type="entry name" value="TAT"/>
    <property type="match status" value="1"/>
</dbReference>
<protein>
    <recommendedName>
        <fullName evidence="2">SGNH hydrolase-type esterase domain-containing protein</fullName>
    </recommendedName>
</protein>
<evidence type="ECO:0000259" key="2">
    <source>
        <dbReference type="Pfam" id="PF13472"/>
    </source>
</evidence>
<dbReference type="InterPro" id="IPR013320">
    <property type="entry name" value="ConA-like_dom_sf"/>
</dbReference>
<feature type="chain" id="PRO_5045591030" description="SGNH hydrolase-type esterase domain-containing protein" evidence="1">
    <location>
        <begin position="29"/>
        <end position="434"/>
    </location>
</feature>
<dbReference type="Gene3D" id="2.60.120.200">
    <property type="match status" value="1"/>
</dbReference>
<evidence type="ECO:0000256" key="1">
    <source>
        <dbReference type="SAM" id="SignalP"/>
    </source>
</evidence>
<accession>A0ABQ3PZK1</accession>
<dbReference type="Gene3D" id="3.40.50.1110">
    <property type="entry name" value="SGNH hydrolase"/>
    <property type="match status" value="1"/>
</dbReference>
<dbReference type="SUPFAM" id="SSF52266">
    <property type="entry name" value="SGNH hydrolase"/>
    <property type="match status" value="1"/>
</dbReference>
<dbReference type="CDD" id="cd00229">
    <property type="entry name" value="SGNH_hydrolase"/>
    <property type="match status" value="1"/>
</dbReference>
<dbReference type="Pfam" id="PF13472">
    <property type="entry name" value="Lipase_GDSL_2"/>
    <property type="match status" value="1"/>
</dbReference>
<dbReference type="InterPro" id="IPR036514">
    <property type="entry name" value="SGNH_hydro_sf"/>
</dbReference>
<name>A0ABQ3PZK1_9ACTN</name>